<organism evidence="3 4">
    <name type="scientific">Trichodelitschia bisporula</name>
    <dbReference type="NCBI Taxonomy" id="703511"/>
    <lineage>
        <taxon>Eukaryota</taxon>
        <taxon>Fungi</taxon>
        <taxon>Dikarya</taxon>
        <taxon>Ascomycota</taxon>
        <taxon>Pezizomycotina</taxon>
        <taxon>Dothideomycetes</taxon>
        <taxon>Dothideomycetes incertae sedis</taxon>
        <taxon>Phaeotrichales</taxon>
        <taxon>Phaeotrichaceae</taxon>
        <taxon>Trichodelitschia</taxon>
    </lineage>
</organism>
<dbReference type="SUPFAM" id="SSF54909">
    <property type="entry name" value="Dimeric alpha+beta barrel"/>
    <property type="match status" value="1"/>
</dbReference>
<protein>
    <recommendedName>
        <fullName evidence="2">EthD domain-containing protein</fullName>
    </recommendedName>
</protein>
<keyword evidence="4" id="KW-1185">Reference proteome</keyword>
<dbReference type="EMBL" id="ML996688">
    <property type="protein sequence ID" value="KAF2404504.1"/>
    <property type="molecule type" value="Genomic_DNA"/>
</dbReference>
<accession>A0A6G1I8J7</accession>
<name>A0A6G1I8J7_9PEZI</name>
<dbReference type="AlphaFoldDB" id="A0A6G1I8J7"/>
<evidence type="ECO:0000259" key="2">
    <source>
        <dbReference type="Pfam" id="PF07110"/>
    </source>
</evidence>
<comment type="similarity">
    <text evidence="1">Belongs to the tpcK family.</text>
</comment>
<reference evidence="3" key="1">
    <citation type="journal article" date="2020" name="Stud. Mycol.">
        <title>101 Dothideomycetes genomes: a test case for predicting lifestyles and emergence of pathogens.</title>
        <authorList>
            <person name="Haridas S."/>
            <person name="Albert R."/>
            <person name="Binder M."/>
            <person name="Bloem J."/>
            <person name="Labutti K."/>
            <person name="Salamov A."/>
            <person name="Andreopoulos B."/>
            <person name="Baker S."/>
            <person name="Barry K."/>
            <person name="Bills G."/>
            <person name="Bluhm B."/>
            <person name="Cannon C."/>
            <person name="Castanera R."/>
            <person name="Culley D."/>
            <person name="Daum C."/>
            <person name="Ezra D."/>
            <person name="Gonzalez J."/>
            <person name="Henrissat B."/>
            <person name="Kuo A."/>
            <person name="Liang C."/>
            <person name="Lipzen A."/>
            <person name="Lutzoni F."/>
            <person name="Magnuson J."/>
            <person name="Mondo S."/>
            <person name="Nolan M."/>
            <person name="Ohm R."/>
            <person name="Pangilinan J."/>
            <person name="Park H.-J."/>
            <person name="Ramirez L."/>
            <person name="Alfaro M."/>
            <person name="Sun H."/>
            <person name="Tritt A."/>
            <person name="Yoshinaga Y."/>
            <person name="Zwiers L.-H."/>
            <person name="Turgeon B."/>
            <person name="Goodwin S."/>
            <person name="Spatafora J."/>
            <person name="Crous P."/>
            <person name="Grigoriev I."/>
        </authorList>
    </citation>
    <scope>NUCLEOTIDE SEQUENCE</scope>
    <source>
        <strain evidence="3">CBS 262.69</strain>
    </source>
</reference>
<gene>
    <name evidence="3" type="ORF">EJ06DRAFT_526587</name>
</gene>
<dbReference type="Proteomes" id="UP000799640">
    <property type="component" value="Unassembled WGS sequence"/>
</dbReference>
<dbReference type="Gene3D" id="3.30.70.100">
    <property type="match status" value="1"/>
</dbReference>
<dbReference type="InterPro" id="IPR009799">
    <property type="entry name" value="EthD_dom"/>
</dbReference>
<proteinExistence type="inferred from homology"/>
<dbReference type="GO" id="GO:0016491">
    <property type="term" value="F:oxidoreductase activity"/>
    <property type="evidence" value="ECO:0007669"/>
    <property type="project" value="InterPro"/>
</dbReference>
<dbReference type="OrthoDB" id="3454835at2759"/>
<sequence length="168" mass="19352">MTHAKIDHKFSYDELAYDTPKNYQPCVKLSFFFNKLPNVSYEHFHRHWETVHADLAISAREFGLCGLKRYSQHHQTPDFKEKVTALGMDLMDYDGCSEIWVRSMDDWERFFKSPEYNAAMSKDCANFMGMPIRVMAGREHLVFGKAIPGLDGTDGITVHKATHGQKEG</sequence>
<feature type="domain" description="EthD" evidence="2">
    <location>
        <begin position="37"/>
        <end position="129"/>
    </location>
</feature>
<evidence type="ECO:0000313" key="3">
    <source>
        <dbReference type="EMBL" id="KAF2404504.1"/>
    </source>
</evidence>
<dbReference type="Pfam" id="PF07110">
    <property type="entry name" value="EthD"/>
    <property type="match status" value="1"/>
</dbReference>
<dbReference type="InterPro" id="IPR011008">
    <property type="entry name" value="Dimeric_a/b-barrel"/>
</dbReference>
<evidence type="ECO:0000313" key="4">
    <source>
        <dbReference type="Proteomes" id="UP000799640"/>
    </source>
</evidence>
<evidence type="ECO:0000256" key="1">
    <source>
        <dbReference type="ARBA" id="ARBA00005986"/>
    </source>
</evidence>